<reference evidence="2" key="1">
    <citation type="submission" date="2015-10" db="EMBL/GenBank/DDBJ databases">
        <authorList>
            <person name="Luecker S."/>
            <person name="Luecker S."/>
        </authorList>
    </citation>
    <scope>NUCLEOTIDE SEQUENCE [LARGE SCALE GENOMIC DNA]</scope>
</reference>
<accession>A0A0S4LD20</accession>
<proteinExistence type="predicted"/>
<dbReference type="RefSeq" id="WP_090896052.1">
    <property type="nucleotide sequence ID" value="NZ_CZPZ01000010.1"/>
</dbReference>
<evidence type="ECO:0000313" key="1">
    <source>
        <dbReference type="EMBL" id="CUS34745.1"/>
    </source>
</evidence>
<organism evidence="1 2">
    <name type="scientific">Candidatus Nitrospira nitrificans</name>
    <dbReference type="NCBI Taxonomy" id="1742973"/>
    <lineage>
        <taxon>Bacteria</taxon>
        <taxon>Pseudomonadati</taxon>
        <taxon>Nitrospirota</taxon>
        <taxon>Nitrospiria</taxon>
        <taxon>Nitrospirales</taxon>
        <taxon>Nitrospiraceae</taxon>
        <taxon>Nitrospira</taxon>
    </lineage>
</organism>
<sequence length="112" mass="12599">MSPEPNSFYQIEETMLLSQDDIQSADLSFDPPMTRMAANRKVHLIAARGAILEGIKYSKHKGLSIPDILLVKNKTETLDSPALEQLISPMTRDVLAIRIREELSKGVPLWPR</sequence>
<evidence type="ECO:0000313" key="2">
    <source>
        <dbReference type="Proteomes" id="UP000198736"/>
    </source>
</evidence>
<dbReference type="AlphaFoldDB" id="A0A0S4LD20"/>
<dbReference type="STRING" id="1742973.COMA2_180095"/>
<protein>
    <submittedName>
        <fullName evidence="1">Uncharacterized protein</fullName>
    </submittedName>
</protein>
<name>A0A0S4LD20_9BACT</name>
<keyword evidence="2" id="KW-1185">Reference proteome</keyword>
<dbReference type="EMBL" id="CZPZ01000010">
    <property type="protein sequence ID" value="CUS34745.1"/>
    <property type="molecule type" value="Genomic_DNA"/>
</dbReference>
<dbReference type="Proteomes" id="UP000198736">
    <property type="component" value="Unassembled WGS sequence"/>
</dbReference>
<gene>
    <name evidence="1" type="ORF">COMA2_180095</name>
</gene>